<dbReference type="EMBL" id="JYDQ01000012">
    <property type="protein sequence ID" value="KRY22077.1"/>
    <property type="molecule type" value="Genomic_DNA"/>
</dbReference>
<keyword evidence="2" id="KW-1185">Reference proteome</keyword>
<accession>A0A0V1ABE0</accession>
<evidence type="ECO:0000313" key="1">
    <source>
        <dbReference type="EMBL" id="KRY22077.1"/>
    </source>
</evidence>
<evidence type="ECO:0000313" key="2">
    <source>
        <dbReference type="Proteomes" id="UP000054783"/>
    </source>
</evidence>
<name>A0A0V1ABE0_9BILA</name>
<gene>
    <name evidence="1" type="ORF">T12_10342</name>
</gene>
<reference evidence="1 2" key="1">
    <citation type="submission" date="2015-01" db="EMBL/GenBank/DDBJ databases">
        <title>Evolution of Trichinella species and genotypes.</title>
        <authorList>
            <person name="Korhonen P.K."/>
            <person name="Edoardo P."/>
            <person name="Giuseppe L.R."/>
            <person name="Gasser R.B."/>
        </authorList>
    </citation>
    <scope>NUCLEOTIDE SEQUENCE [LARGE SCALE GENOMIC DNA]</scope>
    <source>
        <strain evidence="1">ISS2496</strain>
    </source>
</reference>
<sequence length="79" mass="9077">MGKVVLIISTYSSTVLTKLETSPAKLCILWHNLITHYSRNNDWFIKAFALHTLDEETVGIKMQYLLNRLTAFCFLPQSS</sequence>
<comment type="caution">
    <text evidence="1">The sequence shown here is derived from an EMBL/GenBank/DDBJ whole genome shotgun (WGS) entry which is preliminary data.</text>
</comment>
<proteinExistence type="predicted"/>
<dbReference type="Proteomes" id="UP000054783">
    <property type="component" value="Unassembled WGS sequence"/>
</dbReference>
<organism evidence="1 2">
    <name type="scientific">Trichinella patagoniensis</name>
    <dbReference type="NCBI Taxonomy" id="990121"/>
    <lineage>
        <taxon>Eukaryota</taxon>
        <taxon>Metazoa</taxon>
        <taxon>Ecdysozoa</taxon>
        <taxon>Nematoda</taxon>
        <taxon>Enoplea</taxon>
        <taxon>Dorylaimia</taxon>
        <taxon>Trichinellida</taxon>
        <taxon>Trichinellidae</taxon>
        <taxon>Trichinella</taxon>
    </lineage>
</organism>
<dbReference type="AlphaFoldDB" id="A0A0V1ABE0"/>
<protein>
    <submittedName>
        <fullName evidence="1">Uncharacterized protein</fullName>
    </submittedName>
</protein>